<keyword evidence="11" id="KW-1185">Reference proteome</keyword>
<feature type="region of interest" description="Disordered" evidence="7">
    <location>
        <begin position="491"/>
        <end position="510"/>
    </location>
</feature>
<feature type="region of interest" description="Disordered" evidence="7">
    <location>
        <begin position="181"/>
        <end position="206"/>
    </location>
</feature>
<dbReference type="HOGENOM" id="CLU_564133_0_0_1"/>
<dbReference type="InterPro" id="IPR013909">
    <property type="entry name" value="NuBaID_C"/>
</dbReference>
<dbReference type="STRING" id="45351.A7RTT0"/>
<evidence type="ECO:0000256" key="7">
    <source>
        <dbReference type="SAM" id="MobiDB-lite"/>
    </source>
</evidence>
<dbReference type="AlphaFoldDB" id="A7RTT0"/>
<dbReference type="GO" id="GO:0005634">
    <property type="term" value="C:nucleus"/>
    <property type="evidence" value="ECO:0000318"/>
    <property type="project" value="GO_Central"/>
</dbReference>
<dbReference type="EMBL" id="DS469538">
    <property type="protein sequence ID" value="EDO45084.1"/>
    <property type="molecule type" value="Genomic_DNA"/>
</dbReference>
<proteinExistence type="predicted"/>
<sequence>MAACVAGTPRRVKSLLSSFLHSSSTNDHQRLYQIPVAKTCLQLKDSLVAGHTKFCPWPDNPCPESFLGLPTNTPVQWKEDFRMRCQALLDLGASLPLLDSLTYKDMDEVTEDGLEQLQKAFQSCDQGMMDEEDMEQAVRTSCVVALCGWKYRPSDTDADGHTLFCTMCRREVGLWNFKSLTSPSPSASPCSSGRLDDPSGPLEAMSMSDDIVTDSSSLPGSERLMPQDSMEVAKKGFIRSPIGLKRSRDTESSGQEHEIDTISDSEEHKMEMEMKHRLQGEEESPQQDSTQGLTHATREETQDMRTTDWAMVVGDNQSKEGLTRELLQLPLHVRPLSGRSSPISGRYGSENLSYRSPLHHSLSDLSDKGHCESLCVEVEDESLTEKLQAVESELEFMSGGNDSSDRGEYTPERKRIRLQDIEKGTFNPISEHRSWCPWVTCSVKDRGRSSNDQGTNVGWKMLLHTILPNLGSGKEHSYVESPPQDAWKSVRRVLNEGSSSTSSRSDNHSK</sequence>
<evidence type="ECO:0000313" key="11">
    <source>
        <dbReference type="Proteomes" id="UP000001593"/>
    </source>
</evidence>
<keyword evidence="2" id="KW-0479">Metal-binding</keyword>
<comment type="function">
    <text evidence="6">Required for proper positioning of a substantial amount of TPR at the nuclear basket (NB) through interaction with TPR.</text>
</comment>
<dbReference type="Pfam" id="PF08600">
    <property type="entry name" value="NuBaID_C"/>
    <property type="match status" value="2"/>
</dbReference>
<evidence type="ECO:0000256" key="2">
    <source>
        <dbReference type="ARBA" id="ARBA00022723"/>
    </source>
</evidence>
<evidence type="ECO:0000256" key="1">
    <source>
        <dbReference type="ARBA" id="ARBA00004123"/>
    </source>
</evidence>
<feature type="domain" description="NuBaID C-terminal" evidence="9">
    <location>
        <begin position="142"/>
        <end position="248"/>
    </location>
</feature>
<dbReference type="PANTHER" id="PTHR15835:SF6">
    <property type="entry name" value="ZINC FINGER C3HC-TYPE PROTEIN 1"/>
    <property type="match status" value="1"/>
</dbReference>
<feature type="region of interest" description="Disordered" evidence="7">
    <location>
        <begin position="240"/>
        <end position="264"/>
    </location>
</feature>
<keyword evidence="5" id="KW-0539">Nucleus</keyword>
<dbReference type="GO" id="GO:0008270">
    <property type="term" value="F:zinc ion binding"/>
    <property type="evidence" value="ECO:0007669"/>
    <property type="project" value="UniProtKB-KW"/>
</dbReference>
<protein>
    <recommendedName>
        <fullName evidence="12">Nuclear-interacting partner of ALK</fullName>
    </recommendedName>
</protein>
<evidence type="ECO:0000313" key="10">
    <source>
        <dbReference type="EMBL" id="EDO45084.1"/>
    </source>
</evidence>
<accession>A7RTT0</accession>
<evidence type="ECO:0000259" key="8">
    <source>
        <dbReference type="Pfam" id="PF07967"/>
    </source>
</evidence>
<feature type="region of interest" description="Disordered" evidence="7">
    <location>
        <begin position="276"/>
        <end position="303"/>
    </location>
</feature>
<keyword evidence="3" id="KW-0863">Zinc-finger</keyword>
<feature type="compositionally biased region" description="Low complexity" evidence="7">
    <location>
        <begin position="181"/>
        <end position="192"/>
    </location>
</feature>
<dbReference type="eggNOG" id="KOG4765">
    <property type="taxonomic scope" value="Eukaryota"/>
</dbReference>
<dbReference type="Pfam" id="PF07967">
    <property type="entry name" value="zf-C3HC"/>
    <property type="match status" value="1"/>
</dbReference>
<reference evidence="10 11" key="1">
    <citation type="journal article" date="2007" name="Science">
        <title>Sea anemone genome reveals ancestral eumetazoan gene repertoire and genomic organization.</title>
        <authorList>
            <person name="Putnam N.H."/>
            <person name="Srivastava M."/>
            <person name="Hellsten U."/>
            <person name="Dirks B."/>
            <person name="Chapman J."/>
            <person name="Salamov A."/>
            <person name="Terry A."/>
            <person name="Shapiro H."/>
            <person name="Lindquist E."/>
            <person name="Kapitonov V.V."/>
            <person name="Jurka J."/>
            <person name="Genikhovich G."/>
            <person name="Grigoriev I.V."/>
            <person name="Lucas S.M."/>
            <person name="Steele R.E."/>
            <person name="Finnerty J.R."/>
            <person name="Technau U."/>
            <person name="Martindale M.Q."/>
            <person name="Rokhsar D.S."/>
        </authorList>
    </citation>
    <scope>NUCLEOTIDE SEQUENCE [LARGE SCALE GENOMIC DNA]</scope>
    <source>
        <strain evidence="11">CH2 X CH6</strain>
    </source>
</reference>
<feature type="domain" description="C3HC-type" evidence="8">
    <location>
        <begin position="36"/>
        <end position="98"/>
    </location>
</feature>
<organism evidence="10 11">
    <name type="scientific">Nematostella vectensis</name>
    <name type="common">Starlet sea anemone</name>
    <dbReference type="NCBI Taxonomy" id="45351"/>
    <lineage>
        <taxon>Eukaryota</taxon>
        <taxon>Metazoa</taxon>
        <taxon>Cnidaria</taxon>
        <taxon>Anthozoa</taxon>
        <taxon>Hexacorallia</taxon>
        <taxon>Actiniaria</taxon>
        <taxon>Edwardsiidae</taxon>
        <taxon>Nematostella</taxon>
    </lineage>
</organism>
<gene>
    <name evidence="10" type="ORF">NEMVEDRAFT_v1g240625</name>
</gene>
<keyword evidence="4" id="KW-0862">Zinc</keyword>
<feature type="domain" description="NuBaID C-terminal" evidence="9">
    <location>
        <begin position="425"/>
        <end position="466"/>
    </location>
</feature>
<dbReference type="PANTHER" id="PTHR15835">
    <property type="entry name" value="NUCLEAR-INTERACTING PARTNER OF ALK"/>
    <property type="match status" value="1"/>
</dbReference>
<evidence type="ECO:0008006" key="12">
    <source>
        <dbReference type="Google" id="ProtNLM"/>
    </source>
</evidence>
<name>A7RTT0_NEMVE</name>
<feature type="compositionally biased region" description="Basic and acidic residues" evidence="7">
    <location>
        <begin position="246"/>
        <end position="264"/>
    </location>
</feature>
<comment type="subcellular location">
    <subcellularLocation>
        <location evidence="1">Nucleus</location>
    </subcellularLocation>
</comment>
<evidence type="ECO:0000256" key="3">
    <source>
        <dbReference type="ARBA" id="ARBA00022771"/>
    </source>
</evidence>
<dbReference type="InterPro" id="IPR012935">
    <property type="entry name" value="NuBaID_N"/>
</dbReference>
<evidence type="ECO:0000256" key="5">
    <source>
        <dbReference type="ARBA" id="ARBA00023242"/>
    </source>
</evidence>
<dbReference type="Proteomes" id="UP000001593">
    <property type="component" value="Unassembled WGS sequence"/>
</dbReference>
<evidence type="ECO:0000256" key="6">
    <source>
        <dbReference type="ARBA" id="ARBA00044931"/>
    </source>
</evidence>
<dbReference type="InParanoid" id="A7RTT0"/>
<evidence type="ECO:0000259" key="9">
    <source>
        <dbReference type="Pfam" id="PF08600"/>
    </source>
</evidence>
<evidence type="ECO:0000256" key="4">
    <source>
        <dbReference type="ARBA" id="ARBA00022833"/>
    </source>
</evidence>
<dbReference type="OMA" id="CPWPDNP"/>